<dbReference type="InterPro" id="IPR011856">
    <property type="entry name" value="tRNA_endonuc-like_dom_sf"/>
</dbReference>
<evidence type="ECO:0000313" key="5">
    <source>
        <dbReference type="EMBL" id="RNM29043.1"/>
    </source>
</evidence>
<accession>A0A3N0HW94</accession>
<dbReference type="Proteomes" id="UP000276568">
    <property type="component" value="Unassembled WGS sequence"/>
</dbReference>
<keyword evidence="3" id="KW-0378">Hydrolase</keyword>
<dbReference type="Gene3D" id="3.40.1350.10">
    <property type="match status" value="1"/>
</dbReference>
<evidence type="ECO:0000256" key="2">
    <source>
        <dbReference type="ARBA" id="ARBA00022722"/>
    </source>
</evidence>
<comment type="caution">
    <text evidence="5">The sequence shown here is derived from an EMBL/GenBank/DDBJ whole genome shotgun (WGS) entry which is preliminary data.</text>
</comment>
<dbReference type="GO" id="GO:0003676">
    <property type="term" value="F:nucleic acid binding"/>
    <property type="evidence" value="ECO:0007669"/>
    <property type="project" value="InterPro"/>
</dbReference>
<dbReference type="GO" id="GO:0016788">
    <property type="term" value="F:hydrolase activity, acting on ester bonds"/>
    <property type="evidence" value="ECO:0007669"/>
    <property type="project" value="InterPro"/>
</dbReference>
<reference evidence="5 6" key="1">
    <citation type="submission" date="2018-11" db="EMBL/GenBank/DDBJ databases">
        <title>Clostridium sp. nov., a member of the family Erysipelotrichaceae isolated from pig faeces.</title>
        <authorList>
            <person name="Chang Y.-H."/>
        </authorList>
    </citation>
    <scope>NUCLEOTIDE SEQUENCE [LARGE SCALE GENOMIC DNA]</scope>
    <source>
        <strain evidence="5 6">YH-panp20</strain>
    </source>
</reference>
<dbReference type="SMART" id="SM00990">
    <property type="entry name" value="VRR_NUC"/>
    <property type="match status" value="1"/>
</dbReference>
<organism evidence="5 6">
    <name type="scientific">Absicoccus porci</name>
    <dbReference type="NCBI Taxonomy" id="2486576"/>
    <lineage>
        <taxon>Bacteria</taxon>
        <taxon>Bacillati</taxon>
        <taxon>Bacillota</taxon>
        <taxon>Erysipelotrichia</taxon>
        <taxon>Erysipelotrichales</taxon>
        <taxon>Erysipelotrichaceae</taxon>
        <taxon>Absicoccus</taxon>
    </lineage>
</organism>
<keyword evidence="2" id="KW-0540">Nuclease</keyword>
<keyword evidence="6" id="KW-1185">Reference proteome</keyword>
<sequence length="93" mass="10261">MLEKQIENMLTRSVKKAGGIALKFVSPSFAGMPDRLVLLPDGVCAFVELKAPGKKPRPLQVARHKMLRSLGYRVYVIDGIEQIGGMLHELCTP</sequence>
<proteinExistence type="predicted"/>
<evidence type="ECO:0000256" key="3">
    <source>
        <dbReference type="ARBA" id="ARBA00022801"/>
    </source>
</evidence>
<protein>
    <submittedName>
        <fullName evidence="5">VRR-NUC domain-containing protein</fullName>
    </submittedName>
</protein>
<comment type="cofactor">
    <cofactor evidence="1">
        <name>Mg(2+)</name>
        <dbReference type="ChEBI" id="CHEBI:18420"/>
    </cofactor>
</comment>
<dbReference type="AlphaFoldDB" id="A0A3N0HW94"/>
<dbReference type="GO" id="GO:0004518">
    <property type="term" value="F:nuclease activity"/>
    <property type="evidence" value="ECO:0007669"/>
    <property type="project" value="UniProtKB-KW"/>
</dbReference>
<evidence type="ECO:0000313" key="6">
    <source>
        <dbReference type="Proteomes" id="UP000276568"/>
    </source>
</evidence>
<feature type="domain" description="VRR-NUC" evidence="4">
    <location>
        <begin position="1"/>
        <end position="81"/>
    </location>
</feature>
<name>A0A3N0HW94_9FIRM</name>
<dbReference type="OrthoDB" id="6706702at2"/>
<dbReference type="EMBL" id="RJQC01000006">
    <property type="protein sequence ID" value="RNM29043.1"/>
    <property type="molecule type" value="Genomic_DNA"/>
</dbReference>
<dbReference type="RefSeq" id="WP_128521284.1">
    <property type="nucleotide sequence ID" value="NZ_RJQC01000006.1"/>
</dbReference>
<evidence type="ECO:0000259" key="4">
    <source>
        <dbReference type="SMART" id="SM00990"/>
    </source>
</evidence>
<evidence type="ECO:0000256" key="1">
    <source>
        <dbReference type="ARBA" id="ARBA00001946"/>
    </source>
</evidence>
<gene>
    <name evidence="5" type="ORF">EDX97_11525</name>
</gene>
<dbReference type="InterPro" id="IPR014883">
    <property type="entry name" value="VRR_NUC"/>
</dbReference>